<dbReference type="InterPro" id="IPR037099">
    <property type="entry name" value="Fum_R/Succ_DH_flav-like_C_sf"/>
</dbReference>
<dbReference type="Proteomes" id="UP001479933">
    <property type="component" value="Chromosome"/>
</dbReference>
<comment type="subcellular location">
    <subcellularLocation>
        <location evidence="13">Cytoplasm</location>
    </subcellularLocation>
</comment>
<name>A0ABZ2U679_9ACTN</name>
<dbReference type="Gene3D" id="1.20.58.100">
    <property type="entry name" value="Fumarate reductase/succinate dehydrogenase flavoprotein-like, C-terminal domain"/>
    <property type="match status" value="1"/>
</dbReference>
<dbReference type="InterPro" id="IPR003953">
    <property type="entry name" value="FAD-dep_OxRdtase_2_FAD-bd"/>
</dbReference>
<evidence type="ECO:0000256" key="5">
    <source>
        <dbReference type="ARBA" id="ARBA00021901"/>
    </source>
</evidence>
<keyword evidence="6 13" id="KW-0285">Flavoprotein</keyword>
<keyword evidence="8 13" id="KW-0274">FAD</keyword>
<evidence type="ECO:0000256" key="3">
    <source>
        <dbReference type="ARBA" id="ARBA00008562"/>
    </source>
</evidence>
<gene>
    <name evidence="16" type="primary">nadB</name>
    <name evidence="16" type="ORF">RVF87_08440</name>
</gene>
<keyword evidence="17" id="KW-1185">Reference proteome</keyword>
<dbReference type="EC" id="1.4.3.16" evidence="4 12"/>
<evidence type="ECO:0000256" key="2">
    <source>
        <dbReference type="ARBA" id="ARBA00004950"/>
    </source>
</evidence>
<dbReference type="Pfam" id="PF00890">
    <property type="entry name" value="FAD_binding_2"/>
    <property type="match status" value="1"/>
</dbReference>
<dbReference type="InterPro" id="IPR015939">
    <property type="entry name" value="Fum_Rdtase/Succ_DH_flav-like_C"/>
</dbReference>
<dbReference type="SUPFAM" id="SSF51905">
    <property type="entry name" value="FAD/NAD(P)-binding domain"/>
    <property type="match status" value="1"/>
</dbReference>
<dbReference type="InterPro" id="IPR036188">
    <property type="entry name" value="FAD/NAD-bd_sf"/>
</dbReference>
<dbReference type="GO" id="GO:0008734">
    <property type="term" value="F:L-aspartate oxidase activity"/>
    <property type="evidence" value="ECO:0007669"/>
    <property type="project" value="UniProtKB-EC"/>
</dbReference>
<dbReference type="SUPFAM" id="SSF56425">
    <property type="entry name" value="Succinate dehydrogenase/fumarate reductase flavoprotein, catalytic domain"/>
    <property type="match status" value="1"/>
</dbReference>
<evidence type="ECO:0000256" key="13">
    <source>
        <dbReference type="RuleBase" id="RU362049"/>
    </source>
</evidence>
<feature type="domain" description="FAD-dependent oxidoreductase 2 FAD-binding" evidence="14">
    <location>
        <begin position="8"/>
        <end position="387"/>
    </location>
</feature>
<dbReference type="NCBIfam" id="TIGR00551">
    <property type="entry name" value="nadB"/>
    <property type="match status" value="1"/>
</dbReference>
<dbReference type="EMBL" id="CP136137">
    <property type="protein sequence ID" value="WYY09068.1"/>
    <property type="molecule type" value="Genomic_DNA"/>
</dbReference>
<keyword evidence="9 13" id="KW-0560">Oxidoreductase</keyword>
<dbReference type="InterPro" id="IPR005288">
    <property type="entry name" value="NadB"/>
</dbReference>
<dbReference type="Pfam" id="PF02910">
    <property type="entry name" value="Succ_DH_flav_C"/>
    <property type="match status" value="1"/>
</dbReference>
<evidence type="ECO:0000313" key="16">
    <source>
        <dbReference type="EMBL" id="WYY09068.1"/>
    </source>
</evidence>
<evidence type="ECO:0000256" key="6">
    <source>
        <dbReference type="ARBA" id="ARBA00022630"/>
    </source>
</evidence>
<evidence type="ECO:0000313" key="17">
    <source>
        <dbReference type="Proteomes" id="UP001479933"/>
    </source>
</evidence>
<dbReference type="PRINTS" id="PR00368">
    <property type="entry name" value="FADPNR"/>
</dbReference>
<comment type="similarity">
    <text evidence="3 13">Belongs to the FAD-dependent oxidoreductase 2 family. NadB subfamily.</text>
</comment>
<evidence type="ECO:0000256" key="12">
    <source>
        <dbReference type="NCBIfam" id="TIGR00551"/>
    </source>
</evidence>
<protein>
    <recommendedName>
        <fullName evidence="5 12">L-aspartate oxidase</fullName>
        <ecNumber evidence="4 12">1.4.3.16</ecNumber>
    </recommendedName>
</protein>
<accession>A0ABZ2U679</accession>
<proteinExistence type="inferred from homology"/>
<evidence type="ECO:0000259" key="15">
    <source>
        <dbReference type="Pfam" id="PF02910"/>
    </source>
</evidence>
<evidence type="ECO:0000256" key="8">
    <source>
        <dbReference type="ARBA" id="ARBA00022827"/>
    </source>
</evidence>
<dbReference type="Gene3D" id="3.90.700.10">
    <property type="entry name" value="Succinate dehydrogenase/fumarate reductase flavoprotein, catalytic domain"/>
    <property type="match status" value="1"/>
</dbReference>
<evidence type="ECO:0000256" key="9">
    <source>
        <dbReference type="ARBA" id="ARBA00023002"/>
    </source>
</evidence>
<dbReference type="PANTHER" id="PTHR42716">
    <property type="entry name" value="L-ASPARTATE OXIDASE"/>
    <property type="match status" value="1"/>
</dbReference>
<dbReference type="Gene3D" id="3.50.50.60">
    <property type="entry name" value="FAD/NAD(P)-binding domain"/>
    <property type="match status" value="1"/>
</dbReference>
<evidence type="ECO:0000256" key="7">
    <source>
        <dbReference type="ARBA" id="ARBA00022642"/>
    </source>
</evidence>
<organism evidence="16 17">
    <name type="scientific">Gordonia hydrophobica</name>
    <dbReference type="NCBI Taxonomy" id="40516"/>
    <lineage>
        <taxon>Bacteria</taxon>
        <taxon>Bacillati</taxon>
        <taxon>Actinomycetota</taxon>
        <taxon>Actinomycetes</taxon>
        <taxon>Mycobacteriales</taxon>
        <taxon>Gordoniaceae</taxon>
        <taxon>Gordonia</taxon>
    </lineage>
</organism>
<comment type="function">
    <text evidence="10">Catalyzes the oxidation of L-aspartate to iminoaspartate, the first step in the de novo biosynthesis of NAD(+).</text>
</comment>
<feature type="domain" description="Fumarate reductase/succinate dehydrogenase flavoprotein-like C-terminal" evidence="15">
    <location>
        <begin position="468"/>
        <end position="505"/>
    </location>
</feature>
<evidence type="ECO:0000256" key="10">
    <source>
        <dbReference type="ARBA" id="ARBA00029426"/>
    </source>
</evidence>
<comment type="cofactor">
    <cofactor evidence="1 13">
        <name>FAD</name>
        <dbReference type="ChEBI" id="CHEBI:57692"/>
    </cofactor>
</comment>
<evidence type="ECO:0000256" key="11">
    <source>
        <dbReference type="ARBA" id="ARBA00048305"/>
    </source>
</evidence>
<sequence length="526" mass="53608">MSEMIRSDLVVVGAGVAGLTAALVAASGGRSVTVLTKGRACEPSGVEHSTSTFYAQGGIAVVEPDNPEDSVALHLADTLAAGAGLTDALATEPILADGWEAIAQLIDWGAEFDAGPDGRFLRTREGGHSVRRILHAGGDATGARVQQALAAAIAAAPIRVLDHAVATRLLTVDGRAVGVEYVRGADRGTVAASAVLLATGGLGHVYSATTNPSGSTGDGIALALRAGAEVADLEFVQFHPTMLYVPGARGRRTLVSEAVRGEGGVLVDVDGRSVTDGVHPLGDLAPRDVVARAVTAAMRRTGAPHVWLDISPVSDFERRFPTVTAGVRASGLGIDAHRLPVVPGAHYLCGGVVTDGDGRTSVPGLYAAGESARTGLHGANRLASNSLLEGLVMGRATARASASEPAVALVAVPTPDTPGQAVLPACDRTLLQDAMSAEVALDRTAAGLAEVAALLETAPPRAVATVADIEDANLTLTARAVVAAAQAREESRGCHYRADFPQTDEVGVPRRIRYADGQFVAAVPVG</sequence>
<dbReference type="InterPro" id="IPR027477">
    <property type="entry name" value="Succ_DH/fumarate_Rdtase_cat_sf"/>
</dbReference>
<evidence type="ECO:0000256" key="1">
    <source>
        <dbReference type="ARBA" id="ARBA00001974"/>
    </source>
</evidence>
<dbReference type="RefSeq" id="WP_066164074.1">
    <property type="nucleotide sequence ID" value="NZ_CP136137.1"/>
</dbReference>
<dbReference type="PANTHER" id="PTHR42716:SF2">
    <property type="entry name" value="L-ASPARTATE OXIDASE, CHLOROPLASTIC"/>
    <property type="match status" value="1"/>
</dbReference>
<comment type="catalytic activity">
    <reaction evidence="11">
        <text>L-aspartate + O2 = iminosuccinate + H2O2</text>
        <dbReference type="Rhea" id="RHEA:25876"/>
        <dbReference type="ChEBI" id="CHEBI:15379"/>
        <dbReference type="ChEBI" id="CHEBI:16240"/>
        <dbReference type="ChEBI" id="CHEBI:29991"/>
        <dbReference type="ChEBI" id="CHEBI:77875"/>
        <dbReference type="EC" id="1.4.3.16"/>
    </reaction>
    <physiologicalReaction direction="left-to-right" evidence="11">
        <dbReference type="Rhea" id="RHEA:25877"/>
    </physiologicalReaction>
</comment>
<dbReference type="PRINTS" id="PR00411">
    <property type="entry name" value="PNDRDTASEI"/>
</dbReference>
<evidence type="ECO:0000259" key="14">
    <source>
        <dbReference type="Pfam" id="PF00890"/>
    </source>
</evidence>
<evidence type="ECO:0000256" key="4">
    <source>
        <dbReference type="ARBA" id="ARBA00012173"/>
    </source>
</evidence>
<reference evidence="16 17" key="1">
    <citation type="journal article" date="2023" name="Virus Evol.">
        <title>Computational host range prediction-The good, the bad, and the ugly.</title>
        <authorList>
            <person name="Howell A.A."/>
            <person name="Versoza C.J."/>
            <person name="Pfeifer S.P."/>
        </authorList>
    </citation>
    <scope>NUCLEOTIDE SEQUENCE [LARGE SCALE GENOMIC DNA]</scope>
    <source>
        <strain evidence="16 17">1610/1b</strain>
    </source>
</reference>
<keyword evidence="7 13" id="KW-0662">Pyridine nucleotide biosynthesis</keyword>
<dbReference type="SUPFAM" id="SSF46977">
    <property type="entry name" value="Succinate dehydrogenase/fumarate reductase flavoprotein C-terminal domain"/>
    <property type="match status" value="1"/>
</dbReference>
<comment type="pathway">
    <text evidence="2 13">Cofactor biosynthesis; NAD(+) biosynthesis; iminoaspartate from L-aspartate (oxidase route): step 1/1.</text>
</comment>